<sequence length="34" mass="4041">MFIDLNKVALLPNFDWMFWTGIACAAYIVWKFSK</sequence>
<organism evidence="2 3">
    <name type="scientific">Vibrio phage vB_VpaS_HCMJ</name>
    <dbReference type="NCBI Taxonomy" id="2601627"/>
    <lineage>
        <taxon>Viruses</taxon>
        <taxon>Duplodnaviria</taxon>
        <taxon>Heunggongvirae</taxon>
        <taxon>Uroviricota</taxon>
        <taxon>Caudoviricetes</taxon>
        <taxon>Mardecavirus</taxon>
        <taxon>Mardecavirus SSP002</taxon>
    </lineage>
</organism>
<keyword evidence="1" id="KW-0472">Membrane</keyword>
<keyword evidence="1" id="KW-0812">Transmembrane</keyword>
<keyword evidence="1" id="KW-1133">Transmembrane helix</keyword>
<dbReference type="EMBL" id="MN215888">
    <property type="protein sequence ID" value="QEP53471.1"/>
    <property type="molecule type" value="Genomic_DNA"/>
</dbReference>
<reference evidence="2" key="1">
    <citation type="submission" date="2019-07" db="EMBL/GenBank/DDBJ databases">
        <title>Complete genome sequence of bacteriophage vB_VpaS_HCMJ.</title>
        <authorList>
            <person name="See T.H."/>
            <person name="Cheah Y.K."/>
        </authorList>
    </citation>
    <scope>NUCLEOTIDE SEQUENCE [LARGE SCALE GENOMIC DNA]</scope>
</reference>
<protein>
    <submittedName>
        <fullName evidence="2">Uncharacterized protein</fullName>
    </submittedName>
</protein>
<name>A0A5C2IEJ2_9CAUD</name>
<dbReference type="Proteomes" id="UP000322519">
    <property type="component" value="Segment"/>
</dbReference>
<evidence type="ECO:0000313" key="3">
    <source>
        <dbReference type="Proteomes" id="UP000322519"/>
    </source>
</evidence>
<evidence type="ECO:0000313" key="2">
    <source>
        <dbReference type="EMBL" id="QEP53471.1"/>
    </source>
</evidence>
<feature type="transmembrane region" description="Helical" evidence="1">
    <location>
        <begin position="16"/>
        <end position="33"/>
    </location>
</feature>
<gene>
    <name evidence="2" type="ORF">HCMJ_91</name>
</gene>
<proteinExistence type="predicted"/>
<evidence type="ECO:0000256" key="1">
    <source>
        <dbReference type="SAM" id="Phobius"/>
    </source>
</evidence>
<accession>A0A5C2IEJ2</accession>